<dbReference type="AlphaFoldDB" id="A0A1V6RG64"/>
<feature type="domain" description="NodB homology" evidence="8">
    <location>
        <begin position="51"/>
        <end position="257"/>
    </location>
</feature>
<dbReference type="GO" id="GO:0046872">
    <property type="term" value="F:metal ion binding"/>
    <property type="evidence" value="ECO:0007669"/>
    <property type="project" value="UniProtKB-KW"/>
</dbReference>
<dbReference type="EMBL" id="MDYP01000048">
    <property type="protein sequence ID" value="OQE00626.1"/>
    <property type="molecule type" value="Genomic_DNA"/>
</dbReference>
<dbReference type="PROSITE" id="PS51677">
    <property type="entry name" value="NODB"/>
    <property type="match status" value="1"/>
</dbReference>
<evidence type="ECO:0000256" key="3">
    <source>
        <dbReference type="ARBA" id="ARBA00022729"/>
    </source>
</evidence>
<evidence type="ECO:0000256" key="1">
    <source>
        <dbReference type="ARBA" id="ARBA00001941"/>
    </source>
</evidence>
<feature type="signal peptide" evidence="7">
    <location>
        <begin position="1"/>
        <end position="17"/>
    </location>
</feature>
<comment type="cofactor">
    <cofactor evidence="1">
        <name>Co(2+)</name>
        <dbReference type="ChEBI" id="CHEBI:48828"/>
    </cofactor>
</comment>
<dbReference type="Pfam" id="PF01522">
    <property type="entry name" value="Polysacc_deac_1"/>
    <property type="match status" value="1"/>
</dbReference>
<keyword evidence="10" id="KW-1185">Reference proteome</keyword>
<dbReference type="SUPFAM" id="SSF88713">
    <property type="entry name" value="Glycoside hydrolase/deacetylase"/>
    <property type="match status" value="1"/>
</dbReference>
<dbReference type="PANTHER" id="PTHR46471:SF2">
    <property type="entry name" value="CHITIN DEACETYLASE-RELATED"/>
    <property type="match status" value="1"/>
</dbReference>
<evidence type="ECO:0000313" key="9">
    <source>
        <dbReference type="EMBL" id="OQE00626.1"/>
    </source>
</evidence>
<dbReference type="CDD" id="cd10951">
    <property type="entry name" value="CE4_ClCDA_like"/>
    <property type="match status" value="1"/>
</dbReference>
<keyword evidence="6" id="KW-0170">Cobalt</keyword>
<keyword evidence="2" id="KW-0479">Metal-binding</keyword>
<evidence type="ECO:0000256" key="2">
    <source>
        <dbReference type="ARBA" id="ARBA00022723"/>
    </source>
</evidence>
<evidence type="ECO:0000259" key="8">
    <source>
        <dbReference type="PROSITE" id="PS51677"/>
    </source>
</evidence>
<keyword evidence="4" id="KW-0378">Hydrolase</keyword>
<feature type="chain" id="PRO_5012235302" description="NodB homology domain-containing protein" evidence="7">
    <location>
        <begin position="18"/>
        <end position="275"/>
    </location>
</feature>
<dbReference type="Proteomes" id="UP000191518">
    <property type="component" value="Unassembled WGS sequence"/>
</dbReference>
<reference evidence="10" key="1">
    <citation type="journal article" date="2017" name="Nat. Microbiol.">
        <title>Global analysis of biosynthetic gene clusters reveals vast potential of secondary metabolite production in Penicillium species.</title>
        <authorList>
            <person name="Nielsen J.C."/>
            <person name="Grijseels S."/>
            <person name="Prigent S."/>
            <person name="Ji B."/>
            <person name="Dainat J."/>
            <person name="Nielsen K.F."/>
            <person name="Frisvad J.C."/>
            <person name="Workman M."/>
            <person name="Nielsen J."/>
        </authorList>
    </citation>
    <scope>NUCLEOTIDE SEQUENCE [LARGE SCALE GENOMIC DNA]</scope>
    <source>
        <strain evidence="10">IBT 29486</strain>
    </source>
</reference>
<dbReference type="GO" id="GO:0016810">
    <property type="term" value="F:hydrolase activity, acting on carbon-nitrogen (but not peptide) bonds"/>
    <property type="evidence" value="ECO:0007669"/>
    <property type="project" value="InterPro"/>
</dbReference>
<proteinExistence type="predicted"/>
<evidence type="ECO:0000256" key="6">
    <source>
        <dbReference type="ARBA" id="ARBA00023285"/>
    </source>
</evidence>
<evidence type="ECO:0000256" key="5">
    <source>
        <dbReference type="ARBA" id="ARBA00023277"/>
    </source>
</evidence>
<organism evidence="9 10">
    <name type="scientific">Penicillium vulpinum</name>
    <dbReference type="NCBI Taxonomy" id="29845"/>
    <lineage>
        <taxon>Eukaryota</taxon>
        <taxon>Fungi</taxon>
        <taxon>Dikarya</taxon>
        <taxon>Ascomycota</taxon>
        <taxon>Pezizomycotina</taxon>
        <taxon>Eurotiomycetes</taxon>
        <taxon>Eurotiomycetidae</taxon>
        <taxon>Eurotiales</taxon>
        <taxon>Aspergillaceae</taxon>
        <taxon>Penicillium</taxon>
    </lineage>
</organism>
<accession>A0A1V6RG64</accession>
<sequence length="275" mass="30154">MHFLTSLVLLTSTLSQAAPTGNNLNTNTITKAIRASPIPVGTLITHCTTPGTIALTFDDGPYIYTPQLLDNLAKNGMKATFFLNGNNRGSIDASSQIVQRTFAEGHQLGSHTFVNTTHALTTLLPSPARPNQSKWNHASLDTLPYAEIVQQMTSLEESFKRILGFFPTYMRPPYLVQTPAVLGAMADLGYHVIGASVDTKDYENITPDTNWISFEKFSREVDAGGTIVLAHDVHQTTVEILVNNMIADVKRRGLRAVTVGECLGDPSEYWYRAGR</sequence>
<gene>
    <name evidence="9" type="ORF">PENVUL_c048G09897</name>
</gene>
<name>A0A1V6RG64_9EURO</name>
<protein>
    <recommendedName>
        <fullName evidence="8">NodB homology domain-containing protein</fullName>
    </recommendedName>
</protein>
<dbReference type="PANTHER" id="PTHR46471">
    <property type="entry name" value="CHITIN DEACETYLASE"/>
    <property type="match status" value="1"/>
</dbReference>
<dbReference type="InterPro" id="IPR011330">
    <property type="entry name" value="Glyco_hydro/deAcase_b/a-brl"/>
</dbReference>
<keyword evidence="5" id="KW-0119">Carbohydrate metabolism</keyword>
<keyword evidence="3 7" id="KW-0732">Signal</keyword>
<dbReference type="InterPro" id="IPR002509">
    <property type="entry name" value="NODB_dom"/>
</dbReference>
<evidence type="ECO:0000313" key="10">
    <source>
        <dbReference type="Proteomes" id="UP000191518"/>
    </source>
</evidence>
<dbReference type="GO" id="GO:0005975">
    <property type="term" value="P:carbohydrate metabolic process"/>
    <property type="evidence" value="ECO:0007669"/>
    <property type="project" value="InterPro"/>
</dbReference>
<evidence type="ECO:0000256" key="7">
    <source>
        <dbReference type="SAM" id="SignalP"/>
    </source>
</evidence>
<dbReference type="Gene3D" id="3.20.20.370">
    <property type="entry name" value="Glycoside hydrolase/deacetylase"/>
    <property type="match status" value="1"/>
</dbReference>
<comment type="caution">
    <text evidence="9">The sequence shown here is derived from an EMBL/GenBank/DDBJ whole genome shotgun (WGS) entry which is preliminary data.</text>
</comment>
<dbReference type="STRING" id="29845.A0A1V6RG64"/>
<evidence type="ECO:0000256" key="4">
    <source>
        <dbReference type="ARBA" id="ARBA00022801"/>
    </source>
</evidence>